<protein>
    <submittedName>
        <fullName evidence="2">Uncharacterized protein</fullName>
    </submittedName>
</protein>
<name>A0A6B1F750_9SYNE</name>
<dbReference type="AlphaFoldDB" id="A0A6B1F750"/>
<accession>A0A6B1F750</accession>
<feature type="coiled-coil region" evidence="1">
    <location>
        <begin position="96"/>
        <end position="123"/>
    </location>
</feature>
<comment type="caution">
    <text evidence="2">The sequence shown here is derived from an EMBL/GenBank/DDBJ whole genome shotgun (WGS) entry which is preliminary data.</text>
</comment>
<evidence type="ECO:0000256" key="1">
    <source>
        <dbReference type="SAM" id="Coils"/>
    </source>
</evidence>
<proteinExistence type="predicted"/>
<dbReference type="EMBL" id="VYDO01000239">
    <property type="protein sequence ID" value="MYG38811.1"/>
    <property type="molecule type" value="Genomic_DNA"/>
</dbReference>
<keyword evidence="1" id="KW-0175">Coiled coil</keyword>
<sequence>MSPAALQDLNPHQDASQVLRQLEAETDQLVLPLLRQLEDYLGILRQQAPQQMLQAVFKLVSQDCPERYSSLGHGARQALQRRLKALTAASCCVLTVEHLLLLAQKLQAEHQRIKQERRRKMLAALEHINGGEKDESSGDGLILAIQEPSQEDTTLPLVAPRDPQGLGRWCSWLRQAMVHHLRTLSHQLNVELLNHHLIQAVLPVRLLDAVLAGDVEAMQAPENLLKIAVPMGNEENAPQVITCVVLLRLQDMEFAHLPLRQSRQRLQKHQKDLQNLVTQSRHWRRRLVTEQAMADWNNDLQQIQSPRP</sequence>
<organism evidence="2">
    <name type="scientific">Synechococcus sp. SB0676_bin_10</name>
    <dbReference type="NCBI Taxonomy" id="2604869"/>
    <lineage>
        <taxon>Bacteria</taxon>
        <taxon>Bacillati</taxon>
        <taxon>Cyanobacteriota</taxon>
        <taxon>Cyanophyceae</taxon>
        <taxon>Synechococcales</taxon>
        <taxon>Synechococcaceae</taxon>
        <taxon>Synechococcus</taxon>
    </lineage>
</organism>
<reference evidence="2" key="1">
    <citation type="submission" date="2019-09" db="EMBL/GenBank/DDBJ databases">
        <title>Characterisation of the sponge microbiome using genome-centric metagenomics.</title>
        <authorList>
            <person name="Engelberts J.P."/>
            <person name="Robbins S.J."/>
            <person name="De Goeij J.M."/>
            <person name="Aranda M."/>
            <person name="Bell S.C."/>
            <person name="Webster N.S."/>
        </authorList>
    </citation>
    <scope>NUCLEOTIDE SEQUENCE</scope>
    <source>
        <strain evidence="2">SB0676_bin_10</strain>
    </source>
</reference>
<gene>
    <name evidence="2" type="ORF">F4162_07580</name>
</gene>
<evidence type="ECO:0000313" key="2">
    <source>
        <dbReference type="EMBL" id="MYG38811.1"/>
    </source>
</evidence>